<dbReference type="OrthoDB" id="10251727at2759"/>
<evidence type="ECO:0000313" key="2">
    <source>
        <dbReference type="EMBL" id="EGW30307.1"/>
    </source>
</evidence>
<organism evidence="3">
    <name type="scientific">Spathaspora passalidarum (strain NRRL Y-27907 / 11-Y1)</name>
    <dbReference type="NCBI Taxonomy" id="619300"/>
    <lineage>
        <taxon>Eukaryota</taxon>
        <taxon>Fungi</taxon>
        <taxon>Dikarya</taxon>
        <taxon>Ascomycota</taxon>
        <taxon>Saccharomycotina</taxon>
        <taxon>Pichiomycetes</taxon>
        <taxon>Debaryomycetaceae</taxon>
        <taxon>Spathaspora</taxon>
    </lineage>
</organism>
<evidence type="ECO:0000313" key="3">
    <source>
        <dbReference type="Proteomes" id="UP000000709"/>
    </source>
</evidence>
<dbReference type="Gene3D" id="3.40.50.790">
    <property type="match status" value="1"/>
</dbReference>
<accession>G3ATT1</accession>
<dbReference type="KEGG" id="spaa:SPAPADRAFT_63158"/>
<dbReference type="SUPFAM" id="SSF56808">
    <property type="entry name" value="Ribosomal protein L1"/>
    <property type="match status" value="1"/>
</dbReference>
<proteinExistence type="predicted"/>
<dbReference type="AlphaFoldDB" id="G3ATT1"/>
<dbReference type="GeneID" id="18874622"/>
<evidence type="ECO:0008006" key="4">
    <source>
        <dbReference type="Google" id="ProtNLM"/>
    </source>
</evidence>
<feature type="compositionally biased region" description="Basic residues" evidence="1">
    <location>
        <begin position="336"/>
        <end position="346"/>
    </location>
</feature>
<dbReference type="HOGENOM" id="CLU_049748_1_0_1"/>
<dbReference type="Proteomes" id="UP000000709">
    <property type="component" value="Unassembled WGS sequence"/>
</dbReference>
<dbReference type="InterPro" id="IPR028364">
    <property type="entry name" value="Ribosomal_uL1/biogenesis"/>
</dbReference>
<keyword evidence="3" id="KW-1185">Reference proteome</keyword>
<dbReference type="InterPro" id="IPR023674">
    <property type="entry name" value="Ribosomal_uL1-like"/>
</dbReference>
<feature type="region of interest" description="Disordered" evidence="1">
    <location>
        <begin position="327"/>
        <end position="346"/>
    </location>
</feature>
<dbReference type="Gene3D" id="3.30.190.20">
    <property type="match status" value="1"/>
</dbReference>
<dbReference type="FunCoup" id="G3ATT1">
    <property type="interactions" value="608"/>
</dbReference>
<protein>
    <recommendedName>
        <fullName evidence="4">Ribosomal protein L1</fullName>
    </recommendedName>
</protein>
<evidence type="ECO:0000256" key="1">
    <source>
        <dbReference type="SAM" id="MobiDB-lite"/>
    </source>
</evidence>
<dbReference type="CDD" id="cd00403">
    <property type="entry name" value="Ribosomal_L1"/>
    <property type="match status" value="1"/>
</dbReference>
<dbReference type="OMA" id="SFYKPWK"/>
<name>G3ATT1_SPAPN</name>
<reference evidence="2 3" key="1">
    <citation type="journal article" date="2011" name="Proc. Natl. Acad. Sci. U.S.A.">
        <title>Comparative genomics of xylose-fermenting fungi for enhanced biofuel production.</title>
        <authorList>
            <person name="Wohlbach D.J."/>
            <person name="Kuo A."/>
            <person name="Sato T.K."/>
            <person name="Potts K.M."/>
            <person name="Salamov A.A."/>
            <person name="LaButti K.M."/>
            <person name="Sun H."/>
            <person name="Clum A."/>
            <person name="Pangilinan J.L."/>
            <person name="Lindquist E.A."/>
            <person name="Lucas S."/>
            <person name="Lapidus A."/>
            <person name="Jin M."/>
            <person name="Gunawan C."/>
            <person name="Balan V."/>
            <person name="Dale B.E."/>
            <person name="Jeffries T.W."/>
            <person name="Zinkel R."/>
            <person name="Barry K.W."/>
            <person name="Grigoriev I.V."/>
            <person name="Gasch A.P."/>
        </authorList>
    </citation>
    <scope>NUCLEOTIDE SEQUENCE [LARGE SCALE GENOMIC DNA]</scope>
    <source>
        <strain evidence="3">NRRL Y-27907 / 11-Y1</strain>
    </source>
</reference>
<gene>
    <name evidence="2" type="ORF">SPAPADRAFT_63158</name>
</gene>
<dbReference type="Pfam" id="PF00687">
    <property type="entry name" value="Ribosomal_L1"/>
    <property type="match status" value="1"/>
</dbReference>
<dbReference type="InterPro" id="IPR016095">
    <property type="entry name" value="Ribosomal_uL1_3-a/b-sand"/>
</dbReference>
<dbReference type="eggNOG" id="KOG1685">
    <property type="taxonomic scope" value="Eukaryota"/>
</dbReference>
<dbReference type="RefSeq" id="XP_007377278.1">
    <property type="nucleotide sequence ID" value="XM_007377216.1"/>
</dbReference>
<dbReference type="InParanoid" id="G3ATT1"/>
<sequence length="346" mass="39157">MAKTRSKSKVSPAAKVTKVTRAKKQQEPVPEPVPTTLISSEITAKAIAALVKWTEKETKPKKDSLFEEDPAKLYITVNTKKYISAKPQFKPKVISLPHSINSDVKTCLIIRDELVKTTDQLESLENADVHIDQILPATTLKNDYKNFEKRRDLFAQYDLFIFDDALMNLMPTFLGKIFYKSTKIPVPIRVTATKNLKELSLVTLKNQVEKVLSSTWYLPPMGNTVSIRIGNLTDDSEKLVSNANKVVEAFEVKDLKNIMIKTDVSPSLPLYYTDKLYDEEEDVAKEEKKEEQPEDEEAIKFTSFEKGLLELGDVETVTKIIGKKLNKESTKDKAAKSKGKITKKKK</sequence>
<dbReference type="EMBL" id="GL996505">
    <property type="protein sequence ID" value="EGW30307.1"/>
    <property type="molecule type" value="Genomic_DNA"/>
</dbReference>
<dbReference type="STRING" id="619300.G3ATT1"/>
<feature type="region of interest" description="Disordered" evidence="1">
    <location>
        <begin position="1"/>
        <end position="34"/>
    </location>
</feature>